<feature type="transmembrane region" description="Helical" evidence="7">
    <location>
        <begin position="24"/>
        <end position="45"/>
    </location>
</feature>
<comment type="caution">
    <text evidence="9">The sequence shown here is derived from an EMBL/GenBank/DDBJ whole genome shotgun (WGS) entry which is preliminary data.</text>
</comment>
<dbReference type="InterPro" id="IPR000515">
    <property type="entry name" value="MetI-like"/>
</dbReference>
<dbReference type="InterPro" id="IPR035906">
    <property type="entry name" value="MetI-like_sf"/>
</dbReference>
<dbReference type="PANTHER" id="PTHR43386:SF25">
    <property type="entry name" value="PEPTIDE ABC TRANSPORTER PERMEASE PROTEIN"/>
    <property type="match status" value="1"/>
</dbReference>
<dbReference type="PROSITE" id="PS50928">
    <property type="entry name" value="ABC_TM1"/>
    <property type="match status" value="1"/>
</dbReference>
<evidence type="ECO:0000313" key="9">
    <source>
        <dbReference type="EMBL" id="RJT42051.1"/>
    </source>
</evidence>
<evidence type="ECO:0000259" key="8">
    <source>
        <dbReference type="PROSITE" id="PS50928"/>
    </source>
</evidence>
<keyword evidence="6 7" id="KW-0472">Membrane</keyword>
<feature type="transmembrane region" description="Helical" evidence="7">
    <location>
        <begin position="124"/>
        <end position="143"/>
    </location>
</feature>
<keyword evidence="4 7" id="KW-0812">Transmembrane</keyword>
<dbReference type="RefSeq" id="WP_120013007.1">
    <property type="nucleotide sequence ID" value="NZ_QZWZ01000002.1"/>
</dbReference>
<comment type="similarity">
    <text evidence="7">Belongs to the binding-protein-dependent transport system permease family.</text>
</comment>
<evidence type="ECO:0000256" key="6">
    <source>
        <dbReference type="ARBA" id="ARBA00023136"/>
    </source>
</evidence>
<accession>A0A3A5L7G9</accession>
<reference evidence="9 10" key="1">
    <citation type="submission" date="2018-09" db="EMBL/GenBank/DDBJ databases">
        <title>Mesorhizobium carmichaelinearum sp. nov. isolated from Carmichaelinea spp. root nodules in New Zealand.</title>
        <authorList>
            <person name="De Meyer S.E."/>
        </authorList>
    </citation>
    <scope>NUCLEOTIDE SEQUENCE [LARGE SCALE GENOMIC DNA]</scope>
    <source>
        <strain evidence="9 10">ICMP19557</strain>
    </source>
</reference>
<dbReference type="Gene3D" id="1.10.3720.10">
    <property type="entry name" value="MetI-like"/>
    <property type="match status" value="1"/>
</dbReference>
<evidence type="ECO:0000313" key="10">
    <source>
        <dbReference type="Proteomes" id="UP000272706"/>
    </source>
</evidence>
<dbReference type="GO" id="GO:0005886">
    <property type="term" value="C:plasma membrane"/>
    <property type="evidence" value="ECO:0007669"/>
    <property type="project" value="UniProtKB-SubCell"/>
</dbReference>
<keyword evidence="2 7" id="KW-0813">Transport</keyword>
<feature type="transmembrane region" description="Helical" evidence="7">
    <location>
        <begin position="250"/>
        <end position="273"/>
    </location>
</feature>
<sequence>MTLHVDIPEETLARILAKAFRNRSFLIGLVITALVAAVAVLSYLWTPYDVTKLVISDKTQSPSLAHWFGTDHFGRDILSMIMVGARNSIAVALVAVGIGMGVGVPFGAFAAARGGLIDEVLMRMNDLVFAFPALLSAIMITAIFGPGAINAIIAIGIFNIPVFARVARAGALAIWPREFILAARAAGKGSTLITIEHILPNIATLLLVQGTIQFALGILAEAGLSYVGLGAQPPMPSWGRMLFDAQTRMVVAPWMAIFPGMAIVATVLGLNLLGDGIADILDPKSRRQR</sequence>
<feature type="transmembrane region" description="Helical" evidence="7">
    <location>
        <begin position="205"/>
        <end position="229"/>
    </location>
</feature>
<dbReference type="Pfam" id="PF00528">
    <property type="entry name" value="BPD_transp_1"/>
    <property type="match status" value="1"/>
</dbReference>
<organism evidence="9 10">
    <name type="scientific">Mesorhizobium waimense</name>
    <dbReference type="NCBI Taxonomy" id="1300307"/>
    <lineage>
        <taxon>Bacteria</taxon>
        <taxon>Pseudomonadati</taxon>
        <taxon>Pseudomonadota</taxon>
        <taxon>Alphaproteobacteria</taxon>
        <taxon>Hyphomicrobiales</taxon>
        <taxon>Phyllobacteriaceae</taxon>
        <taxon>Mesorhizobium</taxon>
    </lineage>
</organism>
<keyword evidence="5 7" id="KW-1133">Transmembrane helix</keyword>
<feature type="domain" description="ABC transmembrane type-1" evidence="8">
    <location>
        <begin position="85"/>
        <end position="274"/>
    </location>
</feature>
<dbReference type="AlphaFoldDB" id="A0A3A5L7G9"/>
<keyword evidence="10" id="KW-1185">Reference proteome</keyword>
<name>A0A3A5L7G9_9HYPH</name>
<evidence type="ECO:0000256" key="4">
    <source>
        <dbReference type="ARBA" id="ARBA00022692"/>
    </source>
</evidence>
<dbReference type="GO" id="GO:0055085">
    <property type="term" value="P:transmembrane transport"/>
    <property type="evidence" value="ECO:0007669"/>
    <property type="project" value="InterPro"/>
</dbReference>
<evidence type="ECO:0000256" key="7">
    <source>
        <dbReference type="RuleBase" id="RU363032"/>
    </source>
</evidence>
<gene>
    <name evidence="9" type="ORF">D3227_05090</name>
</gene>
<evidence type="ECO:0000256" key="2">
    <source>
        <dbReference type="ARBA" id="ARBA00022448"/>
    </source>
</evidence>
<proteinExistence type="inferred from homology"/>
<dbReference type="OrthoDB" id="9812701at2"/>
<feature type="transmembrane region" description="Helical" evidence="7">
    <location>
        <begin position="89"/>
        <end position="112"/>
    </location>
</feature>
<dbReference type="CDD" id="cd06261">
    <property type="entry name" value="TM_PBP2"/>
    <property type="match status" value="1"/>
</dbReference>
<dbReference type="PANTHER" id="PTHR43386">
    <property type="entry name" value="OLIGOPEPTIDE TRANSPORT SYSTEM PERMEASE PROTEIN APPC"/>
    <property type="match status" value="1"/>
</dbReference>
<dbReference type="EMBL" id="QZWZ01000002">
    <property type="protein sequence ID" value="RJT42051.1"/>
    <property type="molecule type" value="Genomic_DNA"/>
</dbReference>
<keyword evidence="3" id="KW-1003">Cell membrane</keyword>
<comment type="subcellular location">
    <subcellularLocation>
        <location evidence="1 7">Cell membrane</location>
        <topology evidence="1 7">Multi-pass membrane protein</topology>
    </subcellularLocation>
</comment>
<evidence type="ECO:0000256" key="5">
    <source>
        <dbReference type="ARBA" id="ARBA00022989"/>
    </source>
</evidence>
<dbReference type="InterPro" id="IPR050366">
    <property type="entry name" value="BP-dependent_transpt_permease"/>
</dbReference>
<dbReference type="Proteomes" id="UP000272706">
    <property type="component" value="Unassembled WGS sequence"/>
</dbReference>
<dbReference type="SUPFAM" id="SSF161098">
    <property type="entry name" value="MetI-like"/>
    <property type="match status" value="1"/>
</dbReference>
<evidence type="ECO:0000256" key="3">
    <source>
        <dbReference type="ARBA" id="ARBA00022475"/>
    </source>
</evidence>
<evidence type="ECO:0000256" key="1">
    <source>
        <dbReference type="ARBA" id="ARBA00004651"/>
    </source>
</evidence>
<protein>
    <submittedName>
        <fullName evidence="9">ABC transporter permease</fullName>
    </submittedName>
</protein>